<evidence type="ECO:0000313" key="2">
    <source>
        <dbReference type="Proteomes" id="UP000596049"/>
    </source>
</evidence>
<accession>A0ABX7AY31</accession>
<keyword evidence="2" id="KW-1185">Reference proteome</keyword>
<protein>
    <submittedName>
        <fullName evidence="1">Uncharacterized protein</fullName>
    </submittedName>
</protein>
<proteinExistence type="predicted"/>
<organism evidence="1 2">
    <name type="scientific">Lysinibacillus agricola</name>
    <dbReference type="NCBI Taxonomy" id="2590012"/>
    <lineage>
        <taxon>Bacteria</taxon>
        <taxon>Bacillati</taxon>
        <taxon>Bacillota</taxon>
        <taxon>Bacilli</taxon>
        <taxon>Bacillales</taxon>
        <taxon>Bacillaceae</taxon>
        <taxon>Lysinibacillus</taxon>
    </lineage>
</organism>
<reference evidence="1 2" key="1">
    <citation type="submission" date="2020-01" db="EMBL/GenBank/DDBJ databases">
        <authorList>
            <person name="Liu G."/>
            <person name="Liu B."/>
        </authorList>
    </citation>
    <scope>NUCLEOTIDE SEQUENCE [LARGE SCALE GENOMIC DNA]</scope>
    <source>
        <strain evidence="1 2">FJAT-51161</strain>
    </source>
</reference>
<dbReference type="RefSeq" id="WP_053592795.1">
    <property type="nucleotide sequence ID" value="NZ_CP067341.1"/>
</dbReference>
<sequence>MNQESYDRPTDYYDNQLVTIDEQICALIKQRNHLSNNNPGFPPEEALARWAKKYGFYEAYLASLFGMMRTEEYYKPRVEPTGFRKHIPVLKSVEVNERFYTVTYIRQYENASVVQLLTDWDPRQEPNVYINETHNIFELFVGEEYDCWIDSGGGTNGHESSTFIISPSLPDNIKGLDFVFKESSDAFGEKPTGLVITI</sequence>
<dbReference type="EMBL" id="CP067341">
    <property type="protein sequence ID" value="QQP14699.1"/>
    <property type="molecule type" value="Genomic_DNA"/>
</dbReference>
<dbReference type="Proteomes" id="UP000596049">
    <property type="component" value="Chromosome"/>
</dbReference>
<evidence type="ECO:0000313" key="1">
    <source>
        <dbReference type="EMBL" id="QQP14699.1"/>
    </source>
</evidence>
<gene>
    <name evidence="1" type="ORF">FJQ98_12240</name>
</gene>
<name>A0ABX7AY31_9BACI</name>